<keyword evidence="3" id="KW-1185">Reference proteome</keyword>
<organism evidence="2 3">
    <name type="scientific">Vasconcelosia minhoensis LEGE 07310</name>
    <dbReference type="NCBI Taxonomy" id="915328"/>
    <lineage>
        <taxon>Bacteria</taxon>
        <taxon>Bacillati</taxon>
        <taxon>Cyanobacteriota</taxon>
        <taxon>Cyanophyceae</taxon>
        <taxon>Nodosilineales</taxon>
        <taxon>Cymatolegaceae</taxon>
        <taxon>Vasconcelosia</taxon>
        <taxon>Vasconcelosia minhoensis</taxon>
    </lineage>
</organism>
<gene>
    <name evidence="2" type="ORF">IQ241_12575</name>
</gene>
<name>A0A8J7AE01_9CYAN</name>
<feature type="transmembrane region" description="Helical" evidence="1">
    <location>
        <begin position="31"/>
        <end position="51"/>
    </location>
</feature>
<keyword evidence="1" id="KW-0472">Membrane</keyword>
<evidence type="ECO:0000256" key="1">
    <source>
        <dbReference type="SAM" id="Phobius"/>
    </source>
</evidence>
<proteinExistence type="predicted"/>
<accession>A0A8J7AE01</accession>
<dbReference type="AlphaFoldDB" id="A0A8J7AE01"/>
<comment type="caution">
    <text evidence="2">The sequence shown here is derived from an EMBL/GenBank/DDBJ whole genome shotgun (WGS) entry which is preliminary data.</text>
</comment>
<dbReference type="Proteomes" id="UP000636505">
    <property type="component" value="Unassembled WGS sequence"/>
</dbReference>
<dbReference type="RefSeq" id="WP_193907610.1">
    <property type="nucleotide sequence ID" value="NZ_JADEXG010000026.1"/>
</dbReference>
<keyword evidence="1" id="KW-1133">Transmembrane helix</keyword>
<keyword evidence="1" id="KW-0812">Transmembrane</keyword>
<dbReference type="EMBL" id="JADEXG010000026">
    <property type="protein sequence ID" value="MBE9078116.1"/>
    <property type="molecule type" value="Genomic_DNA"/>
</dbReference>
<protein>
    <recommendedName>
        <fullName evidence="4">Chromosome segregation ATPase</fullName>
    </recommendedName>
</protein>
<evidence type="ECO:0008006" key="4">
    <source>
        <dbReference type="Google" id="ProtNLM"/>
    </source>
</evidence>
<sequence length="608" mass="68293">MTSTPPQTQPIDSTIHQPGRRSRLAVWGWPLLWLSILVGSSTIALWAVVWLTRIPPLPDCQQMSGFSTDNERLYCAKAEIESGSTEELVAAINLVTPWTETHPLYEESQALINRWSQALLQVLEQQVQQGNLSRALELAQQIPERAAVYPEVESAIAAWQDEWKAGNDIAEKVERAIQSRDWDGAKKALQGLKILESDYWVQTRHDELQAELQRERTARAQLDQAQKLAETGDIAQLGQAISLAQTVDLQSRAWSEAKENIDSWAETVLQYSFEKWEAEDIEAALAAVQAVPADLALTPEAQDLLRYGHAQRLAVDPYDQWIPTYGQMLNLIEAIQAVQQVSPSSPFYADAQASLIEWQQKLEDTSRLQFANALAQFGQEPTYRLAIAKAQTIPPNRLQRVRAQTLVSHWRKEIERLEDRPILTAATRLAAKDRIPDLQAAIQKASQIALGRAMRIDAQTKIAAWANRIEVIEDQPILDQAVKLASGGKLRQAIAAAKKIEKGRALYDQAQASVRDWTYQVQVAEDRPILREAEALAAEGSLTAAINLAAQIGAGRALYREAQNSIAIWDADRAYIRSLQAPVYDDYYDEAPYEQYDEGYEDDYYGEW</sequence>
<evidence type="ECO:0000313" key="2">
    <source>
        <dbReference type="EMBL" id="MBE9078116.1"/>
    </source>
</evidence>
<evidence type="ECO:0000313" key="3">
    <source>
        <dbReference type="Proteomes" id="UP000636505"/>
    </source>
</evidence>
<reference evidence="2" key="1">
    <citation type="submission" date="2020-10" db="EMBL/GenBank/DDBJ databases">
        <authorList>
            <person name="Castelo-Branco R."/>
            <person name="Eusebio N."/>
            <person name="Adriana R."/>
            <person name="Vieira A."/>
            <person name="Brugerolle De Fraissinette N."/>
            <person name="Rezende De Castro R."/>
            <person name="Schneider M.P."/>
            <person name="Vasconcelos V."/>
            <person name="Leao P.N."/>
        </authorList>
    </citation>
    <scope>NUCLEOTIDE SEQUENCE</scope>
    <source>
        <strain evidence="2">LEGE 07310</strain>
    </source>
</reference>